<dbReference type="Gene3D" id="3.40.30.10">
    <property type="entry name" value="Glutaredoxin"/>
    <property type="match status" value="1"/>
</dbReference>
<dbReference type="Pfam" id="PF14559">
    <property type="entry name" value="TPR_19"/>
    <property type="match status" value="1"/>
</dbReference>
<dbReference type="Proteomes" id="UP001205843">
    <property type="component" value="Unassembled WGS sequence"/>
</dbReference>
<evidence type="ECO:0000313" key="8">
    <source>
        <dbReference type="EMBL" id="MCP1675570.1"/>
    </source>
</evidence>
<dbReference type="GO" id="GO:0006950">
    <property type="term" value="P:response to stress"/>
    <property type="evidence" value="ECO:0007669"/>
    <property type="project" value="UniProtKB-ARBA"/>
</dbReference>
<dbReference type="PROSITE" id="PS51352">
    <property type="entry name" value="THIOREDOXIN_2"/>
    <property type="match status" value="1"/>
</dbReference>
<keyword evidence="4" id="KW-1015">Disulfide bond</keyword>
<evidence type="ECO:0000256" key="2">
    <source>
        <dbReference type="ARBA" id="ARBA00022448"/>
    </source>
</evidence>
<dbReference type="NCBIfam" id="TIGR01068">
    <property type="entry name" value="thioredoxin"/>
    <property type="match status" value="1"/>
</dbReference>
<dbReference type="AlphaFoldDB" id="A0AAE3G4C5"/>
<evidence type="ECO:0000256" key="6">
    <source>
        <dbReference type="NCBIfam" id="TIGR01068"/>
    </source>
</evidence>
<evidence type="ECO:0000259" key="7">
    <source>
        <dbReference type="PROSITE" id="PS51352"/>
    </source>
</evidence>
<dbReference type="SUPFAM" id="SSF52833">
    <property type="entry name" value="Thioredoxin-like"/>
    <property type="match status" value="1"/>
</dbReference>
<keyword evidence="5" id="KW-0676">Redox-active center</keyword>
<dbReference type="RefSeq" id="WP_253479134.1">
    <property type="nucleotide sequence ID" value="NZ_JALJXV010000006.1"/>
</dbReference>
<protein>
    <recommendedName>
        <fullName evidence="6">Thioredoxin</fullName>
    </recommendedName>
</protein>
<dbReference type="PANTHER" id="PTHR45663">
    <property type="entry name" value="GEO12009P1"/>
    <property type="match status" value="1"/>
</dbReference>
<name>A0AAE3G4C5_9GAMM</name>
<dbReference type="PRINTS" id="PR00421">
    <property type="entry name" value="THIOREDOXIN"/>
</dbReference>
<dbReference type="Pfam" id="PF00085">
    <property type="entry name" value="Thioredoxin"/>
    <property type="match status" value="1"/>
</dbReference>
<comment type="caution">
    <text evidence="8">The sequence shown here is derived from an EMBL/GenBank/DDBJ whole genome shotgun (WGS) entry which is preliminary data.</text>
</comment>
<dbReference type="GO" id="GO:0005737">
    <property type="term" value="C:cytoplasm"/>
    <property type="evidence" value="ECO:0007669"/>
    <property type="project" value="TreeGrafter"/>
</dbReference>
<evidence type="ECO:0000256" key="1">
    <source>
        <dbReference type="ARBA" id="ARBA00008987"/>
    </source>
</evidence>
<dbReference type="SUPFAM" id="SSF48452">
    <property type="entry name" value="TPR-like"/>
    <property type="match status" value="1"/>
</dbReference>
<gene>
    <name evidence="8" type="ORF">J2T57_002720</name>
</gene>
<proteinExistence type="inferred from homology"/>
<reference evidence="8" key="1">
    <citation type="submission" date="2022-03" db="EMBL/GenBank/DDBJ databases">
        <title>Genomic Encyclopedia of Type Strains, Phase III (KMG-III): the genomes of soil and plant-associated and newly described type strains.</title>
        <authorList>
            <person name="Whitman W."/>
        </authorList>
    </citation>
    <scope>NUCLEOTIDE SEQUENCE</scope>
    <source>
        <strain evidence="8">ANL 6-2</strain>
    </source>
</reference>
<dbReference type="InterPro" id="IPR013766">
    <property type="entry name" value="Thioredoxin_domain"/>
</dbReference>
<dbReference type="InterPro" id="IPR017937">
    <property type="entry name" value="Thioredoxin_CS"/>
</dbReference>
<evidence type="ECO:0000256" key="3">
    <source>
        <dbReference type="ARBA" id="ARBA00022982"/>
    </source>
</evidence>
<organism evidence="8 9">
    <name type="scientific">Natronocella acetinitrilica</name>
    <dbReference type="NCBI Taxonomy" id="414046"/>
    <lineage>
        <taxon>Bacteria</taxon>
        <taxon>Pseudomonadati</taxon>
        <taxon>Pseudomonadota</taxon>
        <taxon>Gammaproteobacteria</taxon>
        <taxon>Chromatiales</taxon>
        <taxon>Ectothiorhodospiraceae</taxon>
        <taxon>Natronocella</taxon>
    </lineage>
</organism>
<dbReference type="InterPro" id="IPR005746">
    <property type="entry name" value="Thioredoxin"/>
</dbReference>
<dbReference type="InterPro" id="IPR011990">
    <property type="entry name" value="TPR-like_helical_dom_sf"/>
</dbReference>
<evidence type="ECO:0000313" key="9">
    <source>
        <dbReference type="Proteomes" id="UP001205843"/>
    </source>
</evidence>
<evidence type="ECO:0000256" key="5">
    <source>
        <dbReference type="ARBA" id="ARBA00023284"/>
    </source>
</evidence>
<dbReference type="InterPro" id="IPR036249">
    <property type="entry name" value="Thioredoxin-like_sf"/>
</dbReference>
<dbReference type="EMBL" id="JALJXV010000006">
    <property type="protein sequence ID" value="MCP1675570.1"/>
    <property type="molecule type" value="Genomic_DNA"/>
</dbReference>
<comment type="similarity">
    <text evidence="1">Belongs to the thioredoxin family.</text>
</comment>
<dbReference type="Pfam" id="PF14561">
    <property type="entry name" value="TPR_20"/>
    <property type="match status" value="1"/>
</dbReference>
<dbReference type="PANTHER" id="PTHR45663:SF11">
    <property type="entry name" value="GEO12009P1"/>
    <property type="match status" value="1"/>
</dbReference>
<dbReference type="Gene3D" id="1.25.40.10">
    <property type="entry name" value="Tetratricopeptide repeat domain"/>
    <property type="match status" value="2"/>
</dbReference>
<accession>A0AAE3G4C5</accession>
<keyword evidence="2" id="KW-0813">Transport</keyword>
<dbReference type="FunFam" id="3.40.30.10:FF:000001">
    <property type="entry name" value="Thioredoxin"/>
    <property type="match status" value="1"/>
</dbReference>
<keyword evidence="3" id="KW-0249">Electron transport</keyword>
<dbReference type="GO" id="GO:0015035">
    <property type="term" value="F:protein-disulfide reductase activity"/>
    <property type="evidence" value="ECO:0007669"/>
    <property type="project" value="UniProtKB-UniRule"/>
</dbReference>
<feature type="domain" description="Thioredoxin" evidence="7">
    <location>
        <begin position="1"/>
        <end position="114"/>
    </location>
</feature>
<evidence type="ECO:0000256" key="4">
    <source>
        <dbReference type="ARBA" id="ARBA00023157"/>
    </source>
</evidence>
<dbReference type="PROSITE" id="PS00194">
    <property type="entry name" value="THIOREDOXIN_1"/>
    <property type="match status" value="1"/>
</dbReference>
<keyword evidence="9" id="KW-1185">Reference proteome</keyword>
<sequence>MSEQVPYIKHVTAGSFAAEVMEVSRQTPVLVDFWADWCEPCKQLMPVIERLAHEYDGRFVLAKVDCDQEQMLATQVGIRSLPTVILVKDGQIVGQFQGLQPEGEIRKLLDAHVPAAEESPAAKAAVLIGEGDFAGALPLLEEAYAASPDDTDIRIDLARARLHEGDAAGAEALLSNLPADAANDDRVKGMRAQRAFAERVAGLPDLASLQAALAEGDQPEPRHQLALQLIARGEYAAAMEELLVLIRRHADWNEGQARQTLLEVFDLLGLEHPEARRYRQKLFQMMY</sequence>
<dbReference type="CDD" id="cd02956">
    <property type="entry name" value="ybbN"/>
    <property type="match status" value="1"/>
</dbReference>